<name>U5T1Y2_9GAMM</name>
<keyword evidence="2" id="KW-1185">Reference proteome</keyword>
<reference evidence="1 2" key="1">
    <citation type="journal article" date="2013" name="BMC Genomics">
        <title>Genomes of "Spiribacter", a streamlined, successful halophilic bacterium.</title>
        <authorList>
            <person name="Lopez-Perez M."/>
            <person name="Ghai R."/>
            <person name="Leon M.J."/>
            <person name="Rodriguez-Olmos A."/>
            <person name="Copa-Patino J.L."/>
            <person name="Soliveri J."/>
            <person name="Sanchez-Porro C."/>
            <person name="Ventosa A."/>
            <person name="Rodriguez-Valera F."/>
        </authorList>
    </citation>
    <scope>NUCLEOTIDE SEQUENCE [LARGE SCALE GENOMIC DNA]</scope>
    <source>
        <strain evidence="1 2">UAH-SP71</strain>
    </source>
</reference>
<dbReference type="AlphaFoldDB" id="U5T1Y2"/>
<dbReference type="OrthoDB" id="5794320at2"/>
<organism evidence="1 2">
    <name type="scientific">Spiribacter curvatus</name>
    <dbReference type="NCBI Taxonomy" id="1335757"/>
    <lineage>
        <taxon>Bacteria</taxon>
        <taxon>Pseudomonadati</taxon>
        <taxon>Pseudomonadota</taxon>
        <taxon>Gammaproteobacteria</taxon>
        <taxon>Chromatiales</taxon>
        <taxon>Ectothiorhodospiraceae</taxon>
        <taxon>Spiribacter</taxon>
    </lineage>
</organism>
<proteinExistence type="predicted"/>
<sequence>MDSTTAERRYRAFLAAAQLRHPWQFRCPGQSDEHDGVQVDVPPGWYGVLESLFQEVEAVMPVAERDGFRWRRLCARHAMLEVAFDGLRDPVSPRVVEARERAAVTCDVCGHPGARREVAGRYAVNCHRHFIQRLLRCHPEGESGARIWWDTPQPALGGRSPAAYMEAGPPSEVLIEQALRLAMPPVPWLDASNRQRLQGAWPVLDEALGERLRSLRVAAFEPPSGRGGTLIAMMAGHADPSAQAAAVTRLARNGFSDLRLRLVGQADLASPAVAADPWACMLALEASVSVPRAQPDQSFLVR</sequence>
<dbReference type="RefSeq" id="WP_023365217.1">
    <property type="nucleotide sequence ID" value="NC_022664.1"/>
</dbReference>
<dbReference type="Proteomes" id="UP000017640">
    <property type="component" value="Chromosome"/>
</dbReference>
<dbReference type="KEGG" id="spiu:SPICUR_01225"/>
<evidence type="ECO:0000313" key="1">
    <source>
        <dbReference type="EMBL" id="AGY91266.1"/>
    </source>
</evidence>
<dbReference type="HOGENOM" id="CLU_921044_0_0_6"/>
<gene>
    <name evidence="1" type="ORF">SPICUR_01225</name>
</gene>
<protein>
    <submittedName>
        <fullName evidence="1">Uncharacterized protein</fullName>
    </submittedName>
</protein>
<dbReference type="EMBL" id="CP005990">
    <property type="protein sequence ID" value="AGY91266.1"/>
    <property type="molecule type" value="Genomic_DNA"/>
</dbReference>
<evidence type="ECO:0000313" key="2">
    <source>
        <dbReference type="Proteomes" id="UP000017640"/>
    </source>
</evidence>
<accession>U5T1Y2</accession>